<dbReference type="EMBL" id="JAACJM010000103">
    <property type="protein sequence ID" value="KAF5346326.1"/>
    <property type="molecule type" value="Genomic_DNA"/>
</dbReference>
<dbReference type="GO" id="GO:0046983">
    <property type="term" value="F:protein dimerization activity"/>
    <property type="evidence" value="ECO:0007669"/>
    <property type="project" value="InterPro"/>
</dbReference>
<dbReference type="InterPro" id="IPR008906">
    <property type="entry name" value="HATC_C_dom"/>
</dbReference>
<name>A0A8H5CQV1_9AGAR</name>
<feature type="domain" description="HAT C-terminal dimerisation" evidence="2">
    <location>
        <begin position="206"/>
        <end position="270"/>
    </location>
</feature>
<dbReference type="Proteomes" id="UP000559256">
    <property type="component" value="Unassembled WGS sequence"/>
</dbReference>
<evidence type="ECO:0000256" key="1">
    <source>
        <dbReference type="SAM" id="Coils"/>
    </source>
</evidence>
<organism evidence="3 4">
    <name type="scientific">Tetrapyrgos nigripes</name>
    <dbReference type="NCBI Taxonomy" id="182062"/>
    <lineage>
        <taxon>Eukaryota</taxon>
        <taxon>Fungi</taxon>
        <taxon>Dikarya</taxon>
        <taxon>Basidiomycota</taxon>
        <taxon>Agaricomycotina</taxon>
        <taxon>Agaricomycetes</taxon>
        <taxon>Agaricomycetidae</taxon>
        <taxon>Agaricales</taxon>
        <taxon>Marasmiineae</taxon>
        <taxon>Marasmiaceae</taxon>
        <taxon>Tetrapyrgos</taxon>
    </lineage>
</organism>
<keyword evidence="1" id="KW-0175">Coiled coil</keyword>
<evidence type="ECO:0000313" key="3">
    <source>
        <dbReference type="EMBL" id="KAF5346326.1"/>
    </source>
</evidence>
<dbReference type="OrthoDB" id="3262464at2759"/>
<dbReference type="AlphaFoldDB" id="A0A8H5CQV1"/>
<evidence type="ECO:0000259" key="2">
    <source>
        <dbReference type="Pfam" id="PF05699"/>
    </source>
</evidence>
<proteinExistence type="predicted"/>
<protein>
    <recommendedName>
        <fullName evidence="2">HAT C-terminal dimerisation domain-containing protein</fullName>
    </recommendedName>
</protein>
<sequence length="276" mass="30975">MVLKAFHVSQQIVSMQKTPTLSAALPAYESLLSNLKTLKTVYPYLSHMLMASIVKIEEYVDKARSTHMYSFAMFVNPVSKTSWIEREWPAEQSEAAKTAILDIMTKHQTAIRHECAVTKIPNHIPIDFGGSDAAHSLNAGITLLNDFTESLNALSHSSSLQTISSESTINENNAQLEEPVDPTDGLTAEELEIEAVMRDRLQAQEEYKKWVNEGIITDREKLQKFDLVQFWDNQNSQINFPIIFQLALDVIPVQASAVPCERAFSSSKETDADQRS</sequence>
<evidence type="ECO:0000313" key="4">
    <source>
        <dbReference type="Proteomes" id="UP000559256"/>
    </source>
</evidence>
<comment type="caution">
    <text evidence="3">The sequence shown here is derived from an EMBL/GenBank/DDBJ whole genome shotgun (WGS) entry which is preliminary data.</text>
</comment>
<dbReference type="SUPFAM" id="SSF53098">
    <property type="entry name" value="Ribonuclease H-like"/>
    <property type="match status" value="1"/>
</dbReference>
<feature type="coiled-coil region" evidence="1">
    <location>
        <begin position="186"/>
        <end position="213"/>
    </location>
</feature>
<dbReference type="InterPro" id="IPR012337">
    <property type="entry name" value="RNaseH-like_sf"/>
</dbReference>
<gene>
    <name evidence="3" type="ORF">D9758_011523</name>
</gene>
<reference evidence="3 4" key="1">
    <citation type="journal article" date="2020" name="ISME J.">
        <title>Uncovering the hidden diversity of litter-decomposition mechanisms in mushroom-forming fungi.</title>
        <authorList>
            <person name="Floudas D."/>
            <person name="Bentzer J."/>
            <person name="Ahren D."/>
            <person name="Johansson T."/>
            <person name="Persson P."/>
            <person name="Tunlid A."/>
        </authorList>
    </citation>
    <scope>NUCLEOTIDE SEQUENCE [LARGE SCALE GENOMIC DNA]</scope>
    <source>
        <strain evidence="3 4">CBS 291.85</strain>
    </source>
</reference>
<dbReference type="Pfam" id="PF05699">
    <property type="entry name" value="Dimer_Tnp_hAT"/>
    <property type="match status" value="1"/>
</dbReference>
<accession>A0A8H5CQV1</accession>
<keyword evidence="4" id="KW-1185">Reference proteome</keyword>